<protein>
    <submittedName>
        <fullName evidence="1">Uncharacterized protein</fullName>
    </submittedName>
</protein>
<organism evidence="1 2">
    <name type="scientific">Hymenobacter edaphi</name>
    <dbReference type="NCBI Taxonomy" id="2211146"/>
    <lineage>
        <taxon>Bacteria</taxon>
        <taxon>Pseudomonadati</taxon>
        <taxon>Bacteroidota</taxon>
        <taxon>Cytophagia</taxon>
        <taxon>Cytophagales</taxon>
        <taxon>Hymenobacteraceae</taxon>
        <taxon>Hymenobacter</taxon>
    </lineage>
</organism>
<name>A0A328BUA9_9BACT</name>
<reference evidence="2" key="1">
    <citation type="submission" date="2018-05" db="EMBL/GenBank/DDBJ databases">
        <authorList>
            <person name="Nie L."/>
        </authorList>
    </citation>
    <scope>NUCLEOTIDE SEQUENCE [LARGE SCALE GENOMIC DNA]</scope>
    <source>
        <strain evidence="2">NL</strain>
    </source>
</reference>
<proteinExistence type="predicted"/>
<sequence length="99" mass="10231">MNKVAFLLLFPFAATHPLPPRPVVAPASCQVVLPAALAAGWSVGAGWRVQGGRGPAATRPSAIRALSRLLRTYAEPARPEAAAPVAAGAPLPTFAIHYL</sequence>
<evidence type="ECO:0000313" key="2">
    <source>
        <dbReference type="Proteomes" id="UP000248553"/>
    </source>
</evidence>
<accession>A0A328BUA9</accession>
<dbReference type="EMBL" id="QHKM01000001">
    <property type="protein sequence ID" value="RAK70111.1"/>
    <property type="molecule type" value="Genomic_DNA"/>
</dbReference>
<evidence type="ECO:0000313" key="1">
    <source>
        <dbReference type="EMBL" id="RAK70111.1"/>
    </source>
</evidence>
<dbReference type="AlphaFoldDB" id="A0A328BUA9"/>
<keyword evidence="2" id="KW-1185">Reference proteome</keyword>
<gene>
    <name evidence="1" type="ORF">DLM85_04465</name>
</gene>
<dbReference type="Proteomes" id="UP000248553">
    <property type="component" value="Unassembled WGS sequence"/>
</dbReference>
<dbReference type="RefSeq" id="WP_111476845.1">
    <property type="nucleotide sequence ID" value="NZ_QHKM01000001.1"/>
</dbReference>
<comment type="caution">
    <text evidence="1">The sequence shown here is derived from an EMBL/GenBank/DDBJ whole genome shotgun (WGS) entry which is preliminary data.</text>
</comment>